<dbReference type="InterPro" id="IPR032514">
    <property type="entry name" value="GtaA_central"/>
</dbReference>
<proteinExistence type="predicted"/>
<protein>
    <recommendedName>
        <fullName evidence="1">Glutaminase A central domain-containing protein</fullName>
    </recommendedName>
</protein>
<organism evidence="2">
    <name type="scientific">Octactis speculum</name>
    <dbReference type="NCBI Taxonomy" id="3111310"/>
    <lineage>
        <taxon>Eukaryota</taxon>
        <taxon>Sar</taxon>
        <taxon>Stramenopiles</taxon>
        <taxon>Ochrophyta</taxon>
        <taxon>Dictyochophyceae</taxon>
        <taxon>Dictyochales</taxon>
        <taxon>Dictyochaceae</taxon>
        <taxon>Octactis</taxon>
    </lineage>
</organism>
<sequence>MALDQGSSIRYFGSDLKPYWARNDLSTNEMLVQAATVASALRATAESFDQSLYDTHEKTGGTQYADLTSLVYRQTTGGIEKVWNPVVNETWVFMKEISSDGDVSTIDVLYPACPFFIDQAPETLRRMLLPLLSYANNETATYGLDIQYNLSWAPHHLGTWPVCDLEPMDQEQMPMEESGNLLLMIAAVAKRQGWDADAVGYLAPYLALLNTYADYIVGSLPDPEDQLCTDDFEGASPHNSNLAAKGIVALEAWAEVLMLIEGQEDAAALYSSKAKEFSSDWLELALDPAGDHYKMEYDLDDTFSLKYNLFFQYVLELDGPFDDSVMAMENKFYESQQNTYGVPLDNRADFTKLDWSMWVAAMASDDQFAAITNMTWYWANETTSRVPFSDWTFTSIPEFVGFQARPVMGGLYAKMIMP</sequence>
<feature type="domain" description="Glutaminase A central" evidence="1">
    <location>
        <begin position="61"/>
        <end position="414"/>
    </location>
</feature>
<dbReference type="PANTHER" id="PTHR31987">
    <property type="entry name" value="GLUTAMINASE A-RELATED"/>
    <property type="match status" value="1"/>
</dbReference>
<gene>
    <name evidence="2" type="ORF">DSPE1174_LOCUS24297</name>
</gene>
<dbReference type="InterPro" id="IPR052743">
    <property type="entry name" value="Glutaminase_GtaA"/>
</dbReference>
<dbReference type="AlphaFoldDB" id="A0A7S2DPC0"/>
<accession>A0A7S2DPC0</accession>
<dbReference type="EMBL" id="HBGS01046846">
    <property type="protein sequence ID" value="CAD9460399.1"/>
    <property type="molecule type" value="Transcribed_RNA"/>
</dbReference>
<evidence type="ECO:0000259" key="1">
    <source>
        <dbReference type="Pfam" id="PF16335"/>
    </source>
</evidence>
<dbReference type="PANTHER" id="PTHR31987:SF1">
    <property type="entry name" value="GLUTAMINASE A"/>
    <property type="match status" value="1"/>
</dbReference>
<dbReference type="Pfam" id="PF16335">
    <property type="entry name" value="GtaA_6_Hairpin"/>
    <property type="match status" value="1"/>
</dbReference>
<reference evidence="2" key="1">
    <citation type="submission" date="2021-01" db="EMBL/GenBank/DDBJ databases">
        <authorList>
            <person name="Corre E."/>
            <person name="Pelletier E."/>
            <person name="Niang G."/>
            <person name="Scheremetjew M."/>
            <person name="Finn R."/>
            <person name="Kale V."/>
            <person name="Holt S."/>
            <person name="Cochrane G."/>
            <person name="Meng A."/>
            <person name="Brown T."/>
            <person name="Cohen L."/>
        </authorList>
    </citation>
    <scope>NUCLEOTIDE SEQUENCE</scope>
    <source>
        <strain evidence="2">CCMP1381</strain>
    </source>
</reference>
<evidence type="ECO:0000313" key="2">
    <source>
        <dbReference type="EMBL" id="CAD9460399.1"/>
    </source>
</evidence>
<name>A0A7S2DPC0_9STRA</name>